<name>A0A2R6PQL9_ACTCC</name>
<gene>
    <name evidence="2" type="ORF">CEY00_Acc26103</name>
</gene>
<keyword evidence="1" id="KW-0472">Membrane</keyword>
<dbReference type="Proteomes" id="UP000241394">
    <property type="component" value="Chromosome LG23"/>
</dbReference>
<evidence type="ECO:0000313" key="2">
    <source>
        <dbReference type="EMBL" id="PSR95348.1"/>
    </source>
</evidence>
<evidence type="ECO:0000313" key="3">
    <source>
        <dbReference type="Proteomes" id="UP000241394"/>
    </source>
</evidence>
<feature type="transmembrane region" description="Helical" evidence="1">
    <location>
        <begin position="29"/>
        <end position="49"/>
    </location>
</feature>
<keyword evidence="1" id="KW-0812">Transmembrane</keyword>
<sequence length="61" mass="7259">MGGNVAYKKINYGSTNADLDVKVTEKRGLKIFIVLQAILISFVVAFRFYRRRVRLRRRHFR</sequence>
<dbReference type="EMBL" id="NKQK01000023">
    <property type="protein sequence ID" value="PSR95348.1"/>
    <property type="molecule type" value="Genomic_DNA"/>
</dbReference>
<accession>A0A2R6PQL9</accession>
<dbReference type="OrthoDB" id="28322at2759"/>
<reference evidence="2 3" key="1">
    <citation type="submission" date="2017-07" db="EMBL/GenBank/DDBJ databases">
        <title>An improved, manually edited Actinidia chinensis var. chinensis (kiwifruit) genome highlights the challenges associated with draft genomes and gene prediction in plants.</title>
        <authorList>
            <person name="Pilkington S."/>
            <person name="Crowhurst R."/>
            <person name="Hilario E."/>
            <person name="Nardozza S."/>
            <person name="Fraser L."/>
            <person name="Peng Y."/>
            <person name="Gunaseelan K."/>
            <person name="Simpson R."/>
            <person name="Tahir J."/>
            <person name="Deroles S."/>
            <person name="Templeton K."/>
            <person name="Luo Z."/>
            <person name="Davy M."/>
            <person name="Cheng C."/>
            <person name="Mcneilage M."/>
            <person name="Scaglione D."/>
            <person name="Liu Y."/>
            <person name="Zhang Q."/>
            <person name="Datson P."/>
            <person name="De Silva N."/>
            <person name="Gardiner S."/>
            <person name="Bassett H."/>
            <person name="Chagne D."/>
            <person name="Mccallum J."/>
            <person name="Dzierzon H."/>
            <person name="Deng C."/>
            <person name="Wang Y.-Y."/>
            <person name="Barron N."/>
            <person name="Manako K."/>
            <person name="Bowen J."/>
            <person name="Foster T."/>
            <person name="Erridge Z."/>
            <person name="Tiffin H."/>
            <person name="Waite C."/>
            <person name="Davies K."/>
            <person name="Grierson E."/>
            <person name="Laing W."/>
            <person name="Kirk R."/>
            <person name="Chen X."/>
            <person name="Wood M."/>
            <person name="Montefiori M."/>
            <person name="Brummell D."/>
            <person name="Schwinn K."/>
            <person name="Catanach A."/>
            <person name="Fullerton C."/>
            <person name="Li D."/>
            <person name="Meiyalaghan S."/>
            <person name="Nieuwenhuizen N."/>
            <person name="Read N."/>
            <person name="Prakash R."/>
            <person name="Hunter D."/>
            <person name="Zhang H."/>
            <person name="Mckenzie M."/>
            <person name="Knabel M."/>
            <person name="Harris A."/>
            <person name="Allan A."/>
            <person name="Chen A."/>
            <person name="Janssen B."/>
            <person name="Plunkett B."/>
            <person name="Dwamena C."/>
            <person name="Voogd C."/>
            <person name="Leif D."/>
            <person name="Lafferty D."/>
            <person name="Souleyre E."/>
            <person name="Varkonyi-Gasic E."/>
            <person name="Gambi F."/>
            <person name="Hanley J."/>
            <person name="Yao J.-L."/>
            <person name="Cheung J."/>
            <person name="David K."/>
            <person name="Warren B."/>
            <person name="Marsh K."/>
            <person name="Snowden K."/>
            <person name="Lin-Wang K."/>
            <person name="Brian L."/>
            <person name="Martinez-Sanchez M."/>
            <person name="Wang M."/>
            <person name="Ileperuma N."/>
            <person name="Macnee N."/>
            <person name="Campin R."/>
            <person name="Mcatee P."/>
            <person name="Drummond R."/>
            <person name="Espley R."/>
            <person name="Ireland H."/>
            <person name="Wu R."/>
            <person name="Atkinson R."/>
            <person name="Karunairetnam S."/>
            <person name="Bulley S."/>
            <person name="Chunkath S."/>
            <person name="Hanley Z."/>
            <person name="Storey R."/>
            <person name="Thrimawithana A."/>
            <person name="Thomson S."/>
            <person name="David C."/>
            <person name="Testolin R."/>
        </authorList>
    </citation>
    <scope>NUCLEOTIDE SEQUENCE [LARGE SCALE GENOMIC DNA]</scope>
    <source>
        <strain evidence="3">cv. Red5</strain>
        <tissue evidence="2">Young leaf</tissue>
    </source>
</reference>
<organism evidence="2 3">
    <name type="scientific">Actinidia chinensis var. chinensis</name>
    <name type="common">Chinese soft-hair kiwi</name>
    <dbReference type="NCBI Taxonomy" id="1590841"/>
    <lineage>
        <taxon>Eukaryota</taxon>
        <taxon>Viridiplantae</taxon>
        <taxon>Streptophyta</taxon>
        <taxon>Embryophyta</taxon>
        <taxon>Tracheophyta</taxon>
        <taxon>Spermatophyta</taxon>
        <taxon>Magnoliopsida</taxon>
        <taxon>eudicotyledons</taxon>
        <taxon>Gunneridae</taxon>
        <taxon>Pentapetalae</taxon>
        <taxon>asterids</taxon>
        <taxon>Ericales</taxon>
        <taxon>Actinidiaceae</taxon>
        <taxon>Actinidia</taxon>
    </lineage>
</organism>
<keyword evidence="1" id="KW-1133">Transmembrane helix</keyword>
<proteinExistence type="predicted"/>
<dbReference type="Gramene" id="PSR95348">
    <property type="protein sequence ID" value="PSR95348"/>
    <property type="gene ID" value="CEY00_Acc26103"/>
</dbReference>
<dbReference type="AlphaFoldDB" id="A0A2R6PQL9"/>
<evidence type="ECO:0000256" key="1">
    <source>
        <dbReference type="SAM" id="Phobius"/>
    </source>
</evidence>
<keyword evidence="3" id="KW-1185">Reference proteome</keyword>
<comment type="caution">
    <text evidence="2">The sequence shown here is derived from an EMBL/GenBank/DDBJ whole genome shotgun (WGS) entry which is preliminary data.</text>
</comment>
<dbReference type="InParanoid" id="A0A2R6PQL9"/>
<protein>
    <submittedName>
        <fullName evidence="2">Sodium/potassium-transporting ATPase subunit beta-1-interacting protein</fullName>
    </submittedName>
</protein>
<reference evidence="3" key="2">
    <citation type="journal article" date="2018" name="BMC Genomics">
        <title>A manually annotated Actinidia chinensis var. chinensis (kiwifruit) genome highlights the challenges associated with draft genomes and gene prediction in plants.</title>
        <authorList>
            <person name="Pilkington S.M."/>
            <person name="Crowhurst R."/>
            <person name="Hilario E."/>
            <person name="Nardozza S."/>
            <person name="Fraser L."/>
            <person name="Peng Y."/>
            <person name="Gunaseelan K."/>
            <person name="Simpson R."/>
            <person name="Tahir J."/>
            <person name="Deroles S.C."/>
            <person name="Templeton K."/>
            <person name="Luo Z."/>
            <person name="Davy M."/>
            <person name="Cheng C."/>
            <person name="McNeilage M."/>
            <person name="Scaglione D."/>
            <person name="Liu Y."/>
            <person name="Zhang Q."/>
            <person name="Datson P."/>
            <person name="De Silva N."/>
            <person name="Gardiner S.E."/>
            <person name="Bassett H."/>
            <person name="Chagne D."/>
            <person name="McCallum J."/>
            <person name="Dzierzon H."/>
            <person name="Deng C."/>
            <person name="Wang Y.Y."/>
            <person name="Barron L."/>
            <person name="Manako K."/>
            <person name="Bowen J."/>
            <person name="Foster T.M."/>
            <person name="Erridge Z.A."/>
            <person name="Tiffin H."/>
            <person name="Waite C.N."/>
            <person name="Davies K.M."/>
            <person name="Grierson E.P."/>
            <person name="Laing W.A."/>
            <person name="Kirk R."/>
            <person name="Chen X."/>
            <person name="Wood M."/>
            <person name="Montefiori M."/>
            <person name="Brummell D.A."/>
            <person name="Schwinn K.E."/>
            <person name="Catanach A."/>
            <person name="Fullerton C."/>
            <person name="Li D."/>
            <person name="Meiyalaghan S."/>
            <person name="Nieuwenhuizen N."/>
            <person name="Read N."/>
            <person name="Prakash R."/>
            <person name="Hunter D."/>
            <person name="Zhang H."/>
            <person name="McKenzie M."/>
            <person name="Knabel M."/>
            <person name="Harris A."/>
            <person name="Allan A.C."/>
            <person name="Gleave A."/>
            <person name="Chen A."/>
            <person name="Janssen B.J."/>
            <person name="Plunkett B."/>
            <person name="Ampomah-Dwamena C."/>
            <person name="Voogd C."/>
            <person name="Leif D."/>
            <person name="Lafferty D."/>
            <person name="Souleyre E.J.F."/>
            <person name="Varkonyi-Gasic E."/>
            <person name="Gambi F."/>
            <person name="Hanley J."/>
            <person name="Yao J.L."/>
            <person name="Cheung J."/>
            <person name="David K.M."/>
            <person name="Warren B."/>
            <person name="Marsh K."/>
            <person name="Snowden K.C."/>
            <person name="Lin-Wang K."/>
            <person name="Brian L."/>
            <person name="Martinez-Sanchez M."/>
            <person name="Wang M."/>
            <person name="Ileperuma N."/>
            <person name="Macnee N."/>
            <person name="Campin R."/>
            <person name="McAtee P."/>
            <person name="Drummond R.S.M."/>
            <person name="Espley R.V."/>
            <person name="Ireland H.S."/>
            <person name="Wu R."/>
            <person name="Atkinson R.G."/>
            <person name="Karunairetnam S."/>
            <person name="Bulley S."/>
            <person name="Chunkath S."/>
            <person name="Hanley Z."/>
            <person name="Storey R."/>
            <person name="Thrimawithana A.H."/>
            <person name="Thomson S."/>
            <person name="David C."/>
            <person name="Testolin R."/>
            <person name="Huang H."/>
            <person name="Hellens R.P."/>
            <person name="Schaffer R.J."/>
        </authorList>
    </citation>
    <scope>NUCLEOTIDE SEQUENCE [LARGE SCALE GENOMIC DNA]</scope>
    <source>
        <strain evidence="3">cv. Red5</strain>
    </source>
</reference>